<dbReference type="InterPro" id="IPR015422">
    <property type="entry name" value="PyrdxlP-dep_Trfase_small"/>
</dbReference>
<dbReference type="PANTHER" id="PTHR11986">
    <property type="entry name" value="AMINOTRANSFERASE CLASS III"/>
    <property type="match status" value="1"/>
</dbReference>
<dbReference type="InterPro" id="IPR015424">
    <property type="entry name" value="PyrdxlP-dep_Trfase"/>
</dbReference>
<evidence type="ECO:0000313" key="9">
    <source>
        <dbReference type="Proteomes" id="UP000824089"/>
    </source>
</evidence>
<reference evidence="8" key="1">
    <citation type="submission" date="2020-10" db="EMBL/GenBank/DDBJ databases">
        <authorList>
            <person name="Gilroy R."/>
        </authorList>
    </citation>
    <scope>NUCLEOTIDE SEQUENCE</scope>
    <source>
        <strain evidence="8">CHK195-4489</strain>
    </source>
</reference>
<dbReference type="InterPro" id="IPR049704">
    <property type="entry name" value="Aminotrans_3_PPA_site"/>
</dbReference>
<evidence type="ECO:0000256" key="3">
    <source>
        <dbReference type="ARBA" id="ARBA00022605"/>
    </source>
</evidence>
<comment type="similarity">
    <text evidence="7">Belongs to the class-III pyridoxal-phosphate-dependent aminotransferase family.</text>
</comment>
<gene>
    <name evidence="8" type="ORF">IAD50_01145</name>
</gene>
<evidence type="ECO:0000313" key="8">
    <source>
        <dbReference type="EMBL" id="HIU28882.1"/>
    </source>
</evidence>
<dbReference type="InterPro" id="IPR005814">
    <property type="entry name" value="Aminotrans_3"/>
</dbReference>
<dbReference type="CDD" id="cd00610">
    <property type="entry name" value="OAT_like"/>
    <property type="match status" value="1"/>
</dbReference>
<evidence type="ECO:0000256" key="6">
    <source>
        <dbReference type="ARBA" id="ARBA00029440"/>
    </source>
</evidence>
<dbReference type="FunFam" id="3.40.640.10:FF:000004">
    <property type="entry name" value="Acetylornithine aminotransferase"/>
    <property type="match status" value="1"/>
</dbReference>
<evidence type="ECO:0000256" key="5">
    <source>
        <dbReference type="ARBA" id="ARBA00022898"/>
    </source>
</evidence>
<keyword evidence="5 7" id="KW-0663">Pyridoxal phosphate</keyword>
<comment type="cofactor">
    <cofactor evidence="1">
        <name>pyridoxal 5'-phosphate</name>
        <dbReference type="ChEBI" id="CHEBI:597326"/>
    </cofactor>
</comment>
<dbReference type="GO" id="GO:0008483">
    <property type="term" value="F:transaminase activity"/>
    <property type="evidence" value="ECO:0007669"/>
    <property type="project" value="UniProtKB-KW"/>
</dbReference>
<evidence type="ECO:0000256" key="1">
    <source>
        <dbReference type="ARBA" id="ARBA00001933"/>
    </source>
</evidence>
<evidence type="ECO:0000256" key="7">
    <source>
        <dbReference type="RuleBase" id="RU003560"/>
    </source>
</evidence>
<keyword evidence="3" id="KW-0028">Amino-acid biosynthesis</keyword>
<dbReference type="GO" id="GO:0042802">
    <property type="term" value="F:identical protein binding"/>
    <property type="evidence" value="ECO:0007669"/>
    <property type="project" value="TreeGrafter"/>
</dbReference>
<evidence type="ECO:0000256" key="4">
    <source>
        <dbReference type="ARBA" id="ARBA00022679"/>
    </source>
</evidence>
<organism evidence="8 9">
    <name type="scientific">Candidatus Egerieisoma faecipullorum</name>
    <dbReference type="NCBI Taxonomy" id="2840963"/>
    <lineage>
        <taxon>Bacteria</taxon>
        <taxon>Bacillati</taxon>
        <taxon>Bacillota</taxon>
        <taxon>Clostridia</taxon>
        <taxon>Eubacteriales</taxon>
        <taxon>Clostridiaceae</taxon>
        <taxon>Clostridiaceae incertae sedis</taxon>
        <taxon>Candidatus Egerieisoma</taxon>
    </lineage>
</organism>
<evidence type="ECO:0000256" key="2">
    <source>
        <dbReference type="ARBA" id="ARBA00022576"/>
    </source>
</evidence>
<keyword evidence="2 8" id="KW-0032">Aminotransferase</keyword>
<dbReference type="Proteomes" id="UP000824089">
    <property type="component" value="Unassembled WGS sequence"/>
</dbReference>
<dbReference type="AlphaFoldDB" id="A0A9D1LA36"/>
<comment type="caution">
    <text evidence="8">The sequence shown here is derived from an EMBL/GenBank/DDBJ whole genome shotgun (WGS) entry which is preliminary data.</text>
</comment>
<dbReference type="InterPro" id="IPR050103">
    <property type="entry name" value="Class-III_PLP-dep_AT"/>
</dbReference>
<dbReference type="PANTHER" id="PTHR11986:SF79">
    <property type="entry name" value="ACETYLORNITHINE AMINOTRANSFERASE, MITOCHONDRIAL"/>
    <property type="match status" value="1"/>
</dbReference>
<reference evidence="8" key="2">
    <citation type="journal article" date="2021" name="PeerJ">
        <title>Extensive microbial diversity within the chicken gut microbiome revealed by metagenomics and culture.</title>
        <authorList>
            <person name="Gilroy R."/>
            <person name="Ravi A."/>
            <person name="Getino M."/>
            <person name="Pursley I."/>
            <person name="Horton D.L."/>
            <person name="Alikhan N.F."/>
            <person name="Baker D."/>
            <person name="Gharbi K."/>
            <person name="Hall N."/>
            <person name="Watson M."/>
            <person name="Adriaenssens E.M."/>
            <person name="Foster-Nyarko E."/>
            <person name="Jarju S."/>
            <person name="Secka A."/>
            <person name="Antonio M."/>
            <person name="Oren A."/>
            <person name="Chaudhuri R.R."/>
            <person name="La Ragione R."/>
            <person name="Hildebrand F."/>
            <person name="Pallen M.J."/>
        </authorList>
    </citation>
    <scope>NUCLEOTIDE SEQUENCE</scope>
    <source>
        <strain evidence="8">CHK195-4489</strain>
    </source>
</reference>
<name>A0A9D1LA36_9CLOT</name>
<comment type="pathway">
    <text evidence="6">Amino-acid biosynthesis.</text>
</comment>
<dbReference type="InterPro" id="IPR004636">
    <property type="entry name" value="AcOrn/SuccOrn_fam"/>
</dbReference>
<dbReference type="NCBIfam" id="NF002325">
    <property type="entry name" value="PRK01278.1"/>
    <property type="match status" value="1"/>
</dbReference>
<sequence>MMKDIFQKDGEYIAHTYGRFPVALERGKGALLEGSDGKRYIDLGSGIAVNIFGMCDDAWENAVIAQIRTLQHTSNLYYTEPCVKLAELLCTKTGMKKVFFGNSGAEANECAIKAARLYSYQKYGEGRHTIITLKNSFHGRTVTTLSATGQDAFHTKFGPFTEGFVYCAPDDPEELKRLIREHRCCAVMFELVQGEGGIHVLSEDFVKTIESLAAENDLLMIADEVQTGNGRTGTLYAYMQYGILPDIVTTAKGIGGGLPLGVTMLGEKMQDVFTPGTHGSTFGGNPVCCAGAYNILSRIDEALLASVREKGAWIRNALQGAKGVKSVTGLGLMLGIETERPAAEVIKDAMERGVLVLSAKTKVRLLPPLNIKEEELKEAIGILKEVIAK</sequence>
<accession>A0A9D1LA36</accession>
<proteinExistence type="inferred from homology"/>
<dbReference type="Gene3D" id="3.40.640.10">
    <property type="entry name" value="Type I PLP-dependent aspartate aminotransferase-like (Major domain)"/>
    <property type="match status" value="1"/>
</dbReference>
<dbReference type="PIRSF" id="PIRSF000521">
    <property type="entry name" value="Transaminase_4ab_Lys_Orn"/>
    <property type="match status" value="1"/>
</dbReference>
<dbReference type="EMBL" id="DVMM01000021">
    <property type="protein sequence ID" value="HIU28882.1"/>
    <property type="molecule type" value="Genomic_DNA"/>
</dbReference>
<keyword evidence="4" id="KW-0808">Transferase</keyword>
<dbReference type="PROSITE" id="PS00600">
    <property type="entry name" value="AA_TRANSFER_CLASS_3"/>
    <property type="match status" value="1"/>
</dbReference>
<protein>
    <submittedName>
        <fullName evidence="8">Aspartate aminotransferase family protein</fullName>
    </submittedName>
</protein>
<dbReference type="Gene3D" id="3.90.1150.10">
    <property type="entry name" value="Aspartate Aminotransferase, domain 1"/>
    <property type="match status" value="1"/>
</dbReference>
<dbReference type="GO" id="GO:0030170">
    <property type="term" value="F:pyridoxal phosphate binding"/>
    <property type="evidence" value="ECO:0007669"/>
    <property type="project" value="InterPro"/>
</dbReference>
<dbReference type="GO" id="GO:0006526">
    <property type="term" value="P:L-arginine biosynthetic process"/>
    <property type="evidence" value="ECO:0007669"/>
    <property type="project" value="UniProtKB-ARBA"/>
</dbReference>
<dbReference type="SUPFAM" id="SSF53383">
    <property type="entry name" value="PLP-dependent transferases"/>
    <property type="match status" value="1"/>
</dbReference>
<dbReference type="InterPro" id="IPR015421">
    <property type="entry name" value="PyrdxlP-dep_Trfase_major"/>
</dbReference>
<dbReference type="NCBIfam" id="TIGR00707">
    <property type="entry name" value="argD"/>
    <property type="match status" value="1"/>
</dbReference>
<dbReference type="Pfam" id="PF00202">
    <property type="entry name" value="Aminotran_3"/>
    <property type="match status" value="1"/>
</dbReference>